<comment type="caution">
    <text evidence="2">The sequence shown here is derived from an EMBL/GenBank/DDBJ whole genome shotgun (WGS) entry which is preliminary data.</text>
</comment>
<name>A0A3R6YX41_9STRA</name>
<dbReference type="Proteomes" id="UP000285060">
    <property type="component" value="Unassembled WGS sequence"/>
</dbReference>
<dbReference type="Gene3D" id="1.10.1520.10">
    <property type="entry name" value="Ribonuclease III domain"/>
    <property type="match status" value="1"/>
</dbReference>
<evidence type="ECO:0000256" key="1">
    <source>
        <dbReference type="SAM" id="MobiDB-lite"/>
    </source>
</evidence>
<dbReference type="InterPro" id="IPR036389">
    <property type="entry name" value="RNase_III_sf"/>
</dbReference>
<reference evidence="2 3" key="1">
    <citation type="submission" date="2018-08" db="EMBL/GenBank/DDBJ databases">
        <title>Aphanomyces genome sequencing and annotation.</title>
        <authorList>
            <person name="Minardi D."/>
            <person name="Oidtmann B."/>
            <person name="Van Der Giezen M."/>
            <person name="Studholme D.J."/>
        </authorList>
    </citation>
    <scope>NUCLEOTIDE SEQUENCE [LARGE SCALE GENOMIC DNA]</scope>
    <source>
        <strain evidence="2 3">NJM0002</strain>
    </source>
</reference>
<keyword evidence="3" id="KW-1185">Reference proteome</keyword>
<feature type="compositionally biased region" description="Basic residues" evidence="1">
    <location>
        <begin position="1"/>
        <end position="33"/>
    </location>
</feature>
<proteinExistence type="predicted"/>
<feature type="region of interest" description="Disordered" evidence="1">
    <location>
        <begin position="1"/>
        <end position="52"/>
    </location>
</feature>
<protein>
    <recommendedName>
        <fullName evidence="4">RNase III domain-containing protein</fullName>
    </recommendedName>
</protein>
<dbReference type="GO" id="GO:0004525">
    <property type="term" value="F:ribonuclease III activity"/>
    <property type="evidence" value="ECO:0007669"/>
    <property type="project" value="InterPro"/>
</dbReference>
<evidence type="ECO:0008006" key="4">
    <source>
        <dbReference type="Google" id="ProtNLM"/>
    </source>
</evidence>
<dbReference type="GO" id="GO:0006396">
    <property type="term" value="P:RNA processing"/>
    <property type="evidence" value="ECO:0007669"/>
    <property type="project" value="InterPro"/>
</dbReference>
<dbReference type="SUPFAM" id="SSF69065">
    <property type="entry name" value="RNase III domain-like"/>
    <property type="match status" value="1"/>
</dbReference>
<accession>A0A3R6YX41</accession>
<feature type="region of interest" description="Disordered" evidence="1">
    <location>
        <begin position="209"/>
        <end position="260"/>
    </location>
</feature>
<sequence>MVKAAPRKRNGMKSRVAGTHKSKTNRAQKHVKVKFQPARSSSPRTPDPNKNENEVFEWVGDAVLDELVGRSLLRHVHIFYSRHDSSTDASSRDGAPRVSNLDLFRQLRSSLVSNSNLCAVYDKLFPPRFTILVNPLKLKQKADAVETLVGRISSRHRKSPKDLHQLDLILSMMLEVEFTHWAVEQEQIERKSFNQFSLLEHLIDTEDETDEAATAAATDQVVPSPPSSSSNSFDNASSPTAPFHAFAAGPSGNAPLHTTPDSLPSVAQLHSWAQALHDSSHILQSSRVTFEVFKLYGMSVMKERISTFLVQDRSATLSAMGPADLTWIRQSILSIDREAQCASLLSVVARGGETSAKLQANTLRAVVGFASAVNCPWVVDAVCGLLVYLHQSPTSCLAAGGGCALGTMQTTTHMDLDDLALHEVSTCPNSVATFMATRWRGRLPAVTSLANMPRSVAATIEFLHRRHLPWENSLEIVNQWLPSRWCDLDPFAPSFESQRRKRQRDDPVVNASDATCRKTHSTFALLQRFSHRRFLYRLEALIISFAQVSCRLHLREAAADLEPCIDDLGVCTVSDICLSLVFKDSFYRLLMHELVHFHSLDAKSTNRVFRYLGMIVVCHIGHTKPHGTMRVMQIRRPKGYVWQENVYTNEATAIVE</sequence>
<evidence type="ECO:0000313" key="3">
    <source>
        <dbReference type="Proteomes" id="UP000285060"/>
    </source>
</evidence>
<organism evidence="2 3">
    <name type="scientific">Aphanomyces invadans</name>
    <dbReference type="NCBI Taxonomy" id="157072"/>
    <lineage>
        <taxon>Eukaryota</taxon>
        <taxon>Sar</taxon>
        <taxon>Stramenopiles</taxon>
        <taxon>Oomycota</taxon>
        <taxon>Saprolegniomycetes</taxon>
        <taxon>Saprolegniales</taxon>
        <taxon>Verrucalvaceae</taxon>
        <taxon>Aphanomyces</taxon>
    </lineage>
</organism>
<gene>
    <name evidence="2" type="ORF">DYB32_009917</name>
</gene>
<feature type="compositionally biased region" description="Low complexity" evidence="1">
    <location>
        <begin position="227"/>
        <end position="239"/>
    </location>
</feature>
<dbReference type="AlphaFoldDB" id="A0A3R6YX41"/>
<evidence type="ECO:0000313" key="2">
    <source>
        <dbReference type="EMBL" id="RHY21013.1"/>
    </source>
</evidence>
<dbReference type="EMBL" id="QUSY01002495">
    <property type="protein sequence ID" value="RHY21013.1"/>
    <property type="molecule type" value="Genomic_DNA"/>
</dbReference>
<dbReference type="VEuPathDB" id="FungiDB:H310_10929"/>